<evidence type="ECO:0000313" key="1">
    <source>
        <dbReference type="EMBL" id="EFO23741.1"/>
    </source>
</evidence>
<organism evidence="1">
    <name type="scientific">Loa loa</name>
    <name type="common">Eye worm</name>
    <name type="synonym">Filaria loa</name>
    <dbReference type="NCBI Taxonomy" id="7209"/>
    <lineage>
        <taxon>Eukaryota</taxon>
        <taxon>Metazoa</taxon>
        <taxon>Ecdysozoa</taxon>
        <taxon>Nematoda</taxon>
        <taxon>Chromadorea</taxon>
        <taxon>Rhabditida</taxon>
        <taxon>Spirurina</taxon>
        <taxon>Spiruromorpha</taxon>
        <taxon>Filarioidea</taxon>
        <taxon>Onchocercidae</taxon>
        <taxon>Loa</taxon>
    </lineage>
</organism>
<dbReference type="KEGG" id="loa:LOAG_04743"/>
<dbReference type="GeneID" id="9942147"/>
<dbReference type="EMBL" id="JH712233">
    <property type="protein sequence ID" value="EFO23741.1"/>
    <property type="molecule type" value="Genomic_DNA"/>
</dbReference>
<reference evidence="1" key="1">
    <citation type="submission" date="2012-04" db="EMBL/GenBank/DDBJ databases">
        <title>The Genome Sequence of Loa loa.</title>
        <authorList>
            <consortium name="The Broad Institute Genome Sequencing Platform"/>
            <consortium name="Broad Institute Genome Sequencing Center for Infectious Disease"/>
            <person name="Nutman T.B."/>
            <person name="Fink D.L."/>
            <person name="Russ C."/>
            <person name="Young S."/>
            <person name="Zeng Q."/>
            <person name="Gargeya S."/>
            <person name="Alvarado L."/>
            <person name="Berlin A."/>
            <person name="Chapman S.B."/>
            <person name="Chen Z."/>
            <person name="Freedman E."/>
            <person name="Gellesch M."/>
            <person name="Goldberg J."/>
            <person name="Griggs A."/>
            <person name="Gujja S."/>
            <person name="Heilman E.R."/>
            <person name="Heiman D."/>
            <person name="Howarth C."/>
            <person name="Mehta T."/>
            <person name="Neiman D."/>
            <person name="Pearson M."/>
            <person name="Roberts A."/>
            <person name="Saif S."/>
            <person name="Shea T."/>
            <person name="Shenoy N."/>
            <person name="Sisk P."/>
            <person name="Stolte C."/>
            <person name="Sykes S."/>
            <person name="White J."/>
            <person name="Yandava C."/>
            <person name="Haas B."/>
            <person name="Henn M.R."/>
            <person name="Nusbaum C."/>
            <person name="Birren B."/>
        </authorList>
    </citation>
    <scope>NUCLEOTIDE SEQUENCE [LARGE SCALE GENOMIC DNA]</scope>
</reference>
<protein>
    <submittedName>
        <fullName evidence="1">Uncharacterized protein</fullName>
    </submittedName>
</protein>
<accession>A0A1S0U3C7</accession>
<name>A0A1S0U3C7_LOALO</name>
<dbReference type="CTD" id="9942147"/>
<proteinExistence type="predicted"/>
<dbReference type="AlphaFoldDB" id="A0A1S0U3C7"/>
<sequence>MVRRKIRFTSKRHIFKDLCELWRTTITLANENKRKLLRSLSNAKANVTAAESTLKTNSSKAISFNSNKCIHVLDGNDVEQNEQQRLLVQKLSYDSAATDNDNDDNDGMDKINFTPNWVTVQPLPTNGGIRFNHFPQKEVKDPKRQVILQMCFIEVGWRYDIGHHLVSFVLSGSVIKLLC</sequence>
<dbReference type="RefSeq" id="XP_003140328.1">
    <property type="nucleotide sequence ID" value="XM_003140280.1"/>
</dbReference>
<dbReference type="InParanoid" id="A0A1S0U3C7"/>
<gene>
    <name evidence="1" type="ORF">LOAG_04743</name>
</gene>